<dbReference type="CDD" id="cd00118">
    <property type="entry name" value="LysM"/>
    <property type="match status" value="2"/>
</dbReference>
<dbReference type="PANTHER" id="PTHR21666:SF289">
    <property type="entry name" value="L-ALA--D-GLU ENDOPEPTIDASE"/>
    <property type="match status" value="1"/>
</dbReference>
<dbReference type="InterPro" id="IPR018392">
    <property type="entry name" value="LysM"/>
</dbReference>
<gene>
    <name evidence="3" type="ORF">HY473_01465</name>
</gene>
<dbReference type="Pfam" id="PF01551">
    <property type="entry name" value="Peptidase_M23"/>
    <property type="match status" value="1"/>
</dbReference>
<dbReference type="PANTHER" id="PTHR21666">
    <property type="entry name" value="PEPTIDASE-RELATED"/>
    <property type="match status" value="1"/>
</dbReference>
<dbReference type="InterPro" id="IPR050570">
    <property type="entry name" value="Cell_wall_metabolism_enzyme"/>
</dbReference>
<accession>A0A932YWR2</accession>
<dbReference type="AlphaFoldDB" id="A0A932YWR2"/>
<feature type="domain" description="LysM" evidence="2">
    <location>
        <begin position="109"/>
        <end position="153"/>
    </location>
</feature>
<organism evidence="3 4">
    <name type="scientific">Candidatus Sungiibacteriota bacterium</name>
    <dbReference type="NCBI Taxonomy" id="2750080"/>
    <lineage>
        <taxon>Bacteria</taxon>
        <taxon>Candidatus Sungiibacteriota</taxon>
    </lineage>
</organism>
<feature type="domain" description="LysM" evidence="2">
    <location>
        <begin position="159"/>
        <end position="203"/>
    </location>
</feature>
<dbReference type="InterPro" id="IPR011055">
    <property type="entry name" value="Dup_hybrid_motif"/>
</dbReference>
<dbReference type="Gene3D" id="3.10.350.10">
    <property type="entry name" value="LysM domain"/>
    <property type="match status" value="2"/>
</dbReference>
<evidence type="ECO:0000313" key="3">
    <source>
        <dbReference type="EMBL" id="MBI4132753.1"/>
    </source>
</evidence>
<name>A0A932YWR2_9BACT</name>
<dbReference type="SMART" id="SM00257">
    <property type="entry name" value="LysM"/>
    <property type="match status" value="2"/>
</dbReference>
<dbReference type="PROSITE" id="PS51782">
    <property type="entry name" value="LYSM"/>
    <property type="match status" value="2"/>
</dbReference>
<evidence type="ECO:0000313" key="4">
    <source>
        <dbReference type="Proteomes" id="UP000756703"/>
    </source>
</evidence>
<comment type="caution">
    <text evidence="3">The sequence shown here is derived from an EMBL/GenBank/DDBJ whole genome shotgun (WGS) entry which is preliminary data.</text>
</comment>
<keyword evidence="1" id="KW-0732">Signal</keyword>
<proteinExistence type="predicted"/>
<dbReference type="EMBL" id="JACQMI010000013">
    <property type="protein sequence ID" value="MBI4132753.1"/>
    <property type="molecule type" value="Genomic_DNA"/>
</dbReference>
<dbReference type="Gene3D" id="2.70.70.10">
    <property type="entry name" value="Glucose Permease (Domain IIA)"/>
    <property type="match status" value="1"/>
</dbReference>
<dbReference type="GO" id="GO:0004222">
    <property type="term" value="F:metalloendopeptidase activity"/>
    <property type="evidence" value="ECO:0007669"/>
    <property type="project" value="TreeGrafter"/>
</dbReference>
<protein>
    <submittedName>
        <fullName evidence="3">M23 family metallopeptidase</fullName>
    </submittedName>
</protein>
<sequence length="342" mass="36171">MLNIAVPVFGVALLLALTPRSSEAGILSMLLKFFSPAPIEIEEKSSVFIPEIRAAAGASALNAANRPPASPDDPSDESPINVIQDNALLAPLNPLGTLAPDNRSGGQIFVYTIRSGDTLSAIAKSFDVSINTILWANSITDIRALKTGDQLIILPVTGVQHEVQKGDTIASIAKKYRASTDDVLQYNGLAPDERLAPGSIVIVPNGELSVPVTPSAPRQTYFANLPLYEGYYIRPILGGRRSRGIHGYNGVDLADSCGLPVLASAEGQVIIARSSGWNGGYGRYLVISHPNATQTLYAHLRELSVQAGAAVRQGELVGLIGSSGNSTGCHVHFEIRGARNPF</sequence>
<reference evidence="3" key="1">
    <citation type="submission" date="2020-07" db="EMBL/GenBank/DDBJ databases">
        <title>Huge and variable diversity of episymbiotic CPR bacteria and DPANN archaea in groundwater ecosystems.</title>
        <authorList>
            <person name="He C.Y."/>
            <person name="Keren R."/>
            <person name="Whittaker M."/>
            <person name="Farag I.F."/>
            <person name="Doudna J."/>
            <person name="Cate J.H.D."/>
            <person name="Banfield J.F."/>
        </authorList>
    </citation>
    <scope>NUCLEOTIDE SEQUENCE</scope>
    <source>
        <strain evidence="3">NC_groundwater_1225_Ag_S-0.1um_56_177</strain>
    </source>
</reference>
<evidence type="ECO:0000259" key="2">
    <source>
        <dbReference type="PROSITE" id="PS51782"/>
    </source>
</evidence>
<dbReference type="CDD" id="cd12797">
    <property type="entry name" value="M23_peptidase"/>
    <property type="match status" value="1"/>
</dbReference>
<dbReference type="Proteomes" id="UP000756703">
    <property type="component" value="Unassembled WGS sequence"/>
</dbReference>
<dbReference type="Pfam" id="PF01476">
    <property type="entry name" value="LysM"/>
    <property type="match status" value="2"/>
</dbReference>
<dbReference type="InterPro" id="IPR016047">
    <property type="entry name" value="M23ase_b-sheet_dom"/>
</dbReference>
<dbReference type="SUPFAM" id="SSF51261">
    <property type="entry name" value="Duplicated hybrid motif"/>
    <property type="match status" value="1"/>
</dbReference>
<evidence type="ECO:0000256" key="1">
    <source>
        <dbReference type="ARBA" id="ARBA00022729"/>
    </source>
</evidence>
<dbReference type="InterPro" id="IPR036779">
    <property type="entry name" value="LysM_dom_sf"/>
</dbReference>